<dbReference type="Proteomes" id="UP000247810">
    <property type="component" value="Unassembled WGS sequence"/>
</dbReference>
<sequence>MVSPPSCRLVFPLWVHVMSLQFPVSRRLGSMASCRVTPCLLRSQFLYYYDCRTPSLLHHRRAGVEFAQLLLIPLNNRDCLLTNQSTDQPANH</sequence>
<organism evidence="1 2">
    <name type="scientific">Aspergillus ellipticus CBS 707.79</name>
    <dbReference type="NCBI Taxonomy" id="1448320"/>
    <lineage>
        <taxon>Eukaryota</taxon>
        <taxon>Fungi</taxon>
        <taxon>Dikarya</taxon>
        <taxon>Ascomycota</taxon>
        <taxon>Pezizomycotina</taxon>
        <taxon>Eurotiomycetes</taxon>
        <taxon>Eurotiomycetidae</taxon>
        <taxon>Eurotiales</taxon>
        <taxon>Aspergillaceae</taxon>
        <taxon>Aspergillus</taxon>
        <taxon>Aspergillus subgen. Circumdati</taxon>
    </lineage>
</organism>
<name>A0A319D748_9EURO</name>
<protein>
    <submittedName>
        <fullName evidence="1">Uncharacterized protein</fullName>
    </submittedName>
</protein>
<dbReference type="AlphaFoldDB" id="A0A319D748"/>
<reference evidence="1 2" key="1">
    <citation type="submission" date="2018-02" db="EMBL/GenBank/DDBJ databases">
        <title>The genomes of Aspergillus section Nigri reveals drivers in fungal speciation.</title>
        <authorList>
            <consortium name="DOE Joint Genome Institute"/>
            <person name="Vesth T.C."/>
            <person name="Nybo J."/>
            <person name="Theobald S."/>
            <person name="Brandl J."/>
            <person name="Frisvad J.C."/>
            <person name="Nielsen K.F."/>
            <person name="Lyhne E.K."/>
            <person name="Kogle M.E."/>
            <person name="Kuo A."/>
            <person name="Riley R."/>
            <person name="Clum A."/>
            <person name="Nolan M."/>
            <person name="Lipzen A."/>
            <person name="Salamov A."/>
            <person name="Henrissat B."/>
            <person name="Wiebenga A."/>
            <person name="De vries R.P."/>
            <person name="Grigoriev I.V."/>
            <person name="Mortensen U.H."/>
            <person name="Andersen M.R."/>
            <person name="Baker S.E."/>
        </authorList>
    </citation>
    <scope>NUCLEOTIDE SEQUENCE [LARGE SCALE GENOMIC DNA]</scope>
    <source>
        <strain evidence="1 2">CBS 707.79</strain>
    </source>
</reference>
<keyword evidence="2" id="KW-1185">Reference proteome</keyword>
<evidence type="ECO:0000313" key="2">
    <source>
        <dbReference type="Proteomes" id="UP000247810"/>
    </source>
</evidence>
<evidence type="ECO:0000313" key="1">
    <source>
        <dbReference type="EMBL" id="PYH93286.1"/>
    </source>
</evidence>
<accession>A0A319D748</accession>
<dbReference type="VEuPathDB" id="FungiDB:BO71DRAFT_399855"/>
<proteinExistence type="predicted"/>
<dbReference type="EMBL" id="KZ825896">
    <property type="protein sequence ID" value="PYH93286.1"/>
    <property type="molecule type" value="Genomic_DNA"/>
</dbReference>
<gene>
    <name evidence="1" type="ORF">BO71DRAFT_399855</name>
</gene>